<dbReference type="Proteomes" id="UP000291116">
    <property type="component" value="Unassembled WGS sequence"/>
</dbReference>
<feature type="compositionally biased region" description="Basic and acidic residues" evidence="4">
    <location>
        <begin position="783"/>
        <end position="806"/>
    </location>
</feature>
<keyword evidence="1 3" id="KW-0853">WD repeat</keyword>
<dbReference type="OrthoDB" id="161629at2759"/>
<dbReference type="EMBL" id="CAACVS010000037">
    <property type="protein sequence ID" value="VEU34712.1"/>
    <property type="molecule type" value="Genomic_DNA"/>
</dbReference>
<name>A0A448YY21_9STRA</name>
<feature type="compositionally biased region" description="Polar residues" evidence="4">
    <location>
        <begin position="713"/>
        <end position="725"/>
    </location>
</feature>
<feature type="compositionally biased region" description="Polar residues" evidence="4">
    <location>
        <begin position="1004"/>
        <end position="1020"/>
    </location>
</feature>
<keyword evidence="2" id="KW-0677">Repeat</keyword>
<dbReference type="PROSITE" id="PS00678">
    <property type="entry name" value="WD_REPEATS_1"/>
    <property type="match status" value="1"/>
</dbReference>
<evidence type="ECO:0000256" key="1">
    <source>
        <dbReference type="ARBA" id="ARBA00022574"/>
    </source>
</evidence>
<evidence type="ECO:0000313" key="5">
    <source>
        <dbReference type="EMBL" id="VEU34712.1"/>
    </source>
</evidence>
<feature type="compositionally biased region" description="Polar residues" evidence="4">
    <location>
        <begin position="1"/>
        <end position="10"/>
    </location>
</feature>
<feature type="repeat" description="WD" evidence="3">
    <location>
        <begin position="69"/>
        <end position="95"/>
    </location>
</feature>
<dbReference type="Gene3D" id="2.130.10.10">
    <property type="entry name" value="YVTN repeat-like/Quinoprotein amine dehydrogenase"/>
    <property type="match status" value="1"/>
</dbReference>
<dbReference type="SUPFAM" id="SSF50978">
    <property type="entry name" value="WD40 repeat-like"/>
    <property type="match status" value="1"/>
</dbReference>
<feature type="compositionally biased region" description="Low complexity" evidence="4">
    <location>
        <begin position="552"/>
        <end position="563"/>
    </location>
</feature>
<dbReference type="InterPro" id="IPR001680">
    <property type="entry name" value="WD40_rpt"/>
</dbReference>
<reference evidence="5 6" key="1">
    <citation type="submission" date="2019-01" db="EMBL/GenBank/DDBJ databases">
        <authorList>
            <person name="Ferrante I. M."/>
        </authorList>
    </citation>
    <scope>NUCLEOTIDE SEQUENCE [LARGE SCALE GENOMIC DNA]</scope>
    <source>
        <strain evidence="5 6">B856</strain>
    </source>
</reference>
<protein>
    <submittedName>
        <fullName evidence="5">Uncharacterized protein</fullName>
    </submittedName>
</protein>
<proteinExistence type="predicted"/>
<dbReference type="AlphaFoldDB" id="A0A448YY21"/>
<feature type="compositionally biased region" description="Low complexity" evidence="4">
    <location>
        <begin position="873"/>
        <end position="887"/>
    </location>
</feature>
<feature type="compositionally biased region" description="Low complexity" evidence="4">
    <location>
        <begin position="23"/>
        <end position="36"/>
    </location>
</feature>
<evidence type="ECO:0000256" key="3">
    <source>
        <dbReference type="PROSITE-ProRule" id="PRU00221"/>
    </source>
</evidence>
<feature type="region of interest" description="Disordered" evidence="4">
    <location>
        <begin position="1152"/>
        <end position="1178"/>
    </location>
</feature>
<evidence type="ECO:0000313" key="6">
    <source>
        <dbReference type="Proteomes" id="UP000291116"/>
    </source>
</evidence>
<accession>A0A448YY21</accession>
<feature type="region of interest" description="Disordered" evidence="4">
    <location>
        <begin position="531"/>
        <end position="563"/>
    </location>
</feature>
<feature type="region of interest" description="Disordered" evidence="4">
    <location>
        <begin position="1"/>
        <end position="36"/>
    </location>
</feature>
<dbReference type="InterPro" id="IPR015943">
    <property type="entry name" value="WD40/YVTN_repeat-like_dom_sf"/>
</dbReference>
<dbReference type="InterPro" id="IPR036322">
    <property type="entry name" value="WD40_repeat_dom_sf"/>
</dbReference>
<evidence type="ECO:0000256" key="2">
    <source>
        <dbReference type="ARBA" id="ARBA00022737"/>
    </source>
</evidence>
<dbReference type="InterPro" id="IPR019775">
    <property type="entry name" value="WD40_repeat_CS"/>
</dbReference>
<keyword evidence="6" id="KW-1185">Reference proteome</keyword>
<feature type="compositionally biased region" description="Polar residues" evidence="4">
    <location>
        <begin position="1152"/>
        <end position="1177"/>
    </location>
</feature>
<evidence type="ECO:0000256" key="4">
    <source>
        <dbReference type="SAM" id="MobiDB-lite"/>
    </source>
</evidence>
<organism evidence="5 6">
    <name type="scientific">Pseudo-nitzschia multistriata</name>
    <dbReference type="NCBI Taxonomy" id="183589"/>
    <lineage>
        <taxon>Eukaryota</taxon>
        <taxon>Sar</taxon>
        <taxon>Stramenopiles</taxon>
        <taxon>Ochrophyta</taxon>
        <taxon>Bacillariophyta</taxon>
        <taxon>Bacillariophyceae</taxon>
        <taxon>Bacillariophycidae</taxon>
        <taxon>Bacillariales</taxon>
        <taxon>Bacillariaceae</taxon>
        <taxon>Pseudo-nitzschia</taxon>
    </lineage>
</organism>
<dbReference type="PROSITE" id="PS50082">
    <property type="entry name" value="WD_REPEATS_2"/>
    <property type="match status" value="1"/>
</dbReference>
<feature type="compositionally biased region" description="Polar residues" evidence="4">
    <location>
        <begin position="674"/>
        <end position="688"/>
    </location>
</feature>
<gene>
    <name evidence="5" type="ORF">PSNMU_V1.4_AUG-EV-PASAV3_0014400</name>
</gene>
<sequence>MPDGSSSCSDSIPMGGTPRIQISLSSSSSSKSNSGSMEAAIEAEPGLYKSVRKALKERTLNFKINVECTSLKVSPSGNFLWGGFSDGTLRVWDLSGTFGFEDDDVVASRQKSGLLVNSKLTQGFGAVASQIHARGVHTDLLTTVDISDDAQYVFMGVSRGAVELHAVFVGDLERAVHSQKRKEQMGWRQESNASGIVPPPVKRNILDYLKVYCYSDAKLKGFGACATLQARNTEGNSRSPPLSSYLLLTGKGIKNIHIWKFTPPAHRVYRSCDDHGNDTLHSVSRNRKQSICDPPEDEEDNGVWEQLYDTSTNGNTIVLLGFHRNPQGKLLAVSKSDAQKLRLWDLSFEETEEASSSTECGRSKRPPYHDVANSQQALDIAGGIGVCGGGNMYNEMSIVSLDRPNDPYNHTELYLPSSNEGGNGGAYFSRRQRRGEMKAVVNVATSQRDSSHALLELDDGSLVGYSAGSSSSESIPKLIAVTPESTGIPALPADFWRRCICLANICGVVIAGSSLYNPNTNKGQLVVRALGGLKKPRGSEHTKKKKERKLLKQQQERQSQQQQDRLKLLKQQRKEKEKQEQLQLERERELQQQRDRLKLLKQQRKEKERQEQQKQDRLKLLAQQQKEKERQDRELQVQKEQLRLLKHQQKEKDRQQREREQRLHLQHQQETYAIPQTPSPIHTGNPESSPMAADKEALQDAVSVPKEVPESVIRSNTKTSKQIDPQTVRPASKSTILAVSPSGGLETPLHSTRMQTGAQDESPDSTGKINTISKFLQPKRIAIRKEEGKQVEEHTKRLKSKDHEKAAMTTPPATAKQSGADSPVASLKLKDSNSMPFTSPKPKMKKRKNSSLPNAPTKRKKSVVSENVLPEDSSSSTKSLLNASSAKDTSAPERKRDLVALNDGPEPSESEVVSTALLLTKLAGDKAPKIVPISKKPTSEIATAIESKPIAVGTPETPAVDGGRSKETSQAKSKSKPLAIAKQQQAPKLKACAPTGKPKLVPKSTPNSKPHAPVQQQSQIPSRETLLNERINEQYNQLCAFLKNFTDQSMKLIHARNLRGPIPSALDDRKQLDAFSKLREEHRAAHNFLQSRLLRSAEATLFLLKESRISSEEARTQLRQCIKKFGKILYDTLHRQEMERLALVSKIPKSRSNLAKNRKQGMSSIPSSRPTEEQSNYPCKEAFEKVEHICAAITRPVGRPRSGPAALRG</sequence>
<feature type="region of interest" description="Disordered" evidence="4">
    <location>
        <begin position="949"/>
        <end position="1020"/>
    </location>
</feature>
<feature type="region of interest" description="Disordered" evidence="4">
    <location>
        <begin position="646"/>
        <end position="911"/>
    </location>
</feature>
<feature type="compositionally biased region" description="Basic residues" evidence="4">
    <location>
        <begin position="542"/>
        <end position="551"/>
    </location>
</feature>
<feature type="compositionally biased region" description="Polar residues" evidence="4">
    <location>
        <begin position="749"/>
        <end position="774"/>
    </location>
</feature>
<feature type="compositionally biased region" description="Basic and acidic residues" evidence="4">
    <location>
        <begin position="646"/>
        <end position="663"/>
    </location>
</feature>